<evidence type="ECO:0000256" key="4">
    <source>
        <dbReference type="SAM" id="MobiDB-lite"/>
    </source>
</evidence>
<dbReference type="CDD" id="cd00167">
    <property type="entry name" value="SANT"/>
    <property type="match status" value="1"/>
</dbReference>
<evidence type="ECO:0000256" key="1">
    <source>
        <dbReference type="ARBA" id="ARBA00004123"/>
    </source>
</evidence>
<keyword evidence="2" id="KW-0238">DNA-binding</keyword>
<accession>A0A067K8U1</accession>
<name>A0A067K8U1_JATCU</name>
<dbReference type="OrthoDB" id="2143914at2759"/>
<evidence type="ECO:0000259" key="6">
    <source>
        <dbReference type="PROSITE" id="PS51294"/>
    </source>
</evidence>
<keyword evidence="3" id="KW-0539">Nucleus</keyword>
<evidence type="ECO:0000313" key="8">
    <source>
        <dbReference type="Proteomes" id="UP000027138"/>
    </source>
</evidence>
<feature type="region of interest" description="Disordered" evidence="4">
    <location>
        <begin position="119"/>
        <end position="140"/>
    </location>
</feature>
<comment type="subcellular location">
    <subcellularLocation>
        <location evidence="1">Nucleus</location>
    </subcellularLocation>
</comment>
<evidence type="ECO:0000256" key="2">
    <source>
        <dbReference type="ARBA" id="ARBA00023125"/>
    </source>
</evidence>
<dbReference type="PROSITE" id="PS50090">
    <property type="entry name" value="MYB_LIKE"/>
    <property type="match status" value="1"/>
</dbReference>
<dbReference type="Proteomes" id="UP000027138">
    <property type="component" value="Unassembled WGS sequence"/>
</dbReference>
<dbReference type="InterPro" id="IPR017930">
    <property type="entry name" value="Myb_dom"/>
</dbReference>
<feature type="domain" description="Myb-like" evidence="5">
    <location>
        <begin position="25"/>
        <end position="75"/>
    </location>
</feature>
<dbReference type="InterPro" id="IPR015495">
    <property type="entry name" value="Myb_TF_plants"/>
</dbReference>
<reference evidence="7 8" key="1">
    <citation type="journal article" date="2014" name="PLoS ONE">
        <title>Global Analysis of Gene Expression Profiles in Physic Nut (Jatropha curcas L.) Seedlings Exposed to Salt Stress.</title>
        <authorList>
            <person name="Zhang L."/>
            <person name="Zhang C."/>
            <person name="Wu P."/>
            <person name="Chen Y."/>
            <person name="Li M."/>
            <person name="Jiang H."/>
            <person name="Wu G."/>
        </authorList>
    </citation>
    <scope>NUCLEOTIDE SEQUENCE [LARGE SCALE GENOMIC DNA]</scope>
    <source>
        <strain evidence="8">cv. GZQX0401</strain>
        <tissue evidence="7">Young leaves</tissue>
    </source>
</reference>
<dbReference type="GO" id="GO:0005634">
    <property type="term" value="C:nucleus"/>
    <property type="evidence" value="ECO:0007669"/>
    <property type="project" value="UniProtKB-SubCell"/>
</dbReference>
<dbReference type="PROSITE" id="PS51294">
    <property type="entry name" value="HTH_MYB"/>
    <property type="match status" value="1"/>
</dbReference>
<dbReference type="InterPro" id="IPR009057">
    <property type="entry name" value="Homeodomain-like_sf"/>
</dbReference>
<dbReference type="InterPro" id="IPR001005">
    <property type="entry name" value="SANT/Myb"/>
</dbReference>
<dbReference type="GO" id="GO:0030154">
    <property type="term" value="P:cell differentiation"/>
    <property type="evidence" value="ECO:0007669"/>
    <property type="project" value="TreeGrafter"/>
</dbReference>
<protein>
    <recommendedName>
        <fullName evidence="9">MYB family protein</fullName>
    </recommendedName>
</protein>
<sequence length="177" mass="20995">MAQSPFKGFNRCSKSCRLRWLNYLKPDIKRGEFTLDEIDLMFRLHNLLGNRWSLIAGRLPGRTENDVKNFWNTHMRKELKPSNPHCEEDDEKGKTVKIIKPRPCKISKDISLFTATAKDKDHRQNDNGESAPTFFEGESTGKENEWWSKFSFDEETRNSKFSFDEETWNFFFNEEQE</sequence>
<dbReference type="GO" id="GO:0000976">
    <property type="term" value="F:transcription cis-regulatory region binding"/>
    <property type="evidence" value="ECO:0007669"/>
    <property type="project" value="TreeGrafter"/>
</dbReference>
<evidence type="ECO:0000259" key="5">
    <source>
        <dbReference type="PROSITE" id="PS50090"/>
    </source>
</evidence>
<evidence type="ECO:0008006" key="9">
    <source>
        <dbReference type="Google" id="ProtNLM"/>
    </source>
</evidence>
<proteinExistence type="predicted"/>
<dbReference type="SMART" id="SM00717">
    <property type="entry name" value="SANT"/>
    <property type="match status" value="1"/>
</dbReference>
<gene>
    <name evidence="7" type="ORF">JCGZ_11819</name>
</gene>
<dbReference type="Pfam" id="PF00249">
    <property type="entry name" value="Myb_DNA-binding"/>
    <property type="match status" value="1"/>
</dbReference>
<dbReference type="GO" id="GO:0006355">
    <property type="term" value="P:regulation of DNA-templated transcription"/>
    <property type="evidence" value="ECO:0007669"/>
    <property type="project" value="TreeGrafter"/>
</dbReference>
<evidence type="ECO:0000256" key="3">
    <source>
        <dbReference type="ARBA" id="ARBA00023242"/>
    </source>
</evidence>
<evidence type="ECO:0000313" key="7">
    <source>
        <dbReference type="EMBL" id="KDP31443.1"/>
    </source>
</evidence>
<feature type="domain" description="HTH myb-type" evidence="6">
    <location>
        <begin position="25"/>
        <end position="79"/>
    </location>
</feature>
<organism evidence="7 8">
    <name type="scientific">Jatropha curcas</name>
    <name type="common">Barbados nut</name>
    <dbReference type="NCBI Taxonomy" id="180498"/>
    <lineage>
        <taxon>Eukaryota</taxon>
        <taxon>Viridiplantae</taxon>
        <taxon>Streptophyta</taxon>
        <taxon>Embryophyta</taxon>
        <taxon>Tracheophyta</taxon>
        <taxon>Spermatophyta</taxon>
        <taxon>Magnoliopsida</taxon>
        <taxon>eudicotyledons</taxon>
        <taxon>Gunneridae</taxon>
        <taxon>Pentapetalae</taxon>
        <taxon>rosids</taxon>
        <taxon>fabids</taxon>
        <taxon>Malpighiales</taxon>
        <taxon>Euphorbiaceae</taxon>
        <taxon>Crotonoideae</taxon>
        <taxon>Jatropheae</taxon>
        <taxon>Jatropha</taxon>
    </lineage>
</organism>
<dbReference type="PANTHER" id="PTHR47998">
    <property type="entry name" value="TRANSCRIPTION FACTOR MYB51-LIKE ISOFORM X1"/>
    <property type="match status" value="1"/>
</dbReference>
<dbReference type="AlphaFoldDB" id="A0A067K8U1"/>
<dbReference type="SUPFAM" id="SSF46689">
    <property type="entry name" value="Homeodomain-like"/>
    <property type="match status" value="1"/>
</dbReference>
<dbReference type="Gene3D" id="1.10.10.60">
    <property type="entry name" value="Homeodomain-like"/>
    <property type="match status" value="2"/>
</dbReference>
<dbReference type="PANTHER" id="PTHR47998:SF53">
    <property type="entry name" value="MYB TRANSCRIPTION FACTOR"/>
    <property type="match status" value="1"/>
</dbReference>
<keyword evidence="8" id="KW-1185">Reference proteome</keyword>
<dbReference type="EMBL" id="KK914632">
    <property type="protein sequence ID" value="KDP31443.1"/>
    <property type="molecule type" value="Genomic_DNA"/>
</dbReference>